<dbReference type="InterPro" id="IPR050266">
    <property type="entry name" value="AB_hydrolase_sf"/>
</dbReference>
<accession>A0AAX0RQK7</accession>
<dbReference type="RefSeq" id="WP_098177700.1">
    <property type="nucleotide sequence ID" value="NZ_JBLOIZ010000005.1"/>
</dbReference>
<reference evidence="3 4" key="1">
    <citation type="submission" date="2017-09" db="EMBL/GenBank/DDBJ databases">
        <title>Large-scale bioinformatics analysis of Bacillus genomes uncovers conserved roles of natural products in bacterial physiology.</title>
        <authorList>
            <consortium name="Agbiome Team Llc"/>
            <person name="Bleich R.M."/>
            <person name="Kirk G.J."/>
            <person name="Santa Maria K.C."/>
            <person name="Allen S.E."/>
            <person name="Farag S."/>
            <person name="Shank E.A."/>
            <person name="Bowers A."/>
        </authorList>
    </citation>
    <scope>NUCLEOTIDE SEQUENCE [LARGE SCALE GENOMIC DNA]</scope>
    <source>
        <strain evidence="3 4">AFS003229</strain>
    </source>
</reference>
<dbReference type="SUPFAM" id="SSF53474">
    <property type="entry name" value="alpha/beta-Hydrolases"/>
    <property type="match status" value="1"/>
</dbReference>
<dbReference type="GO" id="GO:0016787">
    <property type="term" value="F:hydrolase activity"/>
    <property type="evidence" value="ECO:0007669"/>
    <property type="project" value="UniProtKB-KW"/>
</dbReference>
<keyword evidence="1 3" id="KW-0378">Hydrolase</keyword>
<dbReference type="InterPro" id="IPR000073">
    <property type="entry name" value="AB_hydrolase_1"/>
</dbReference>
<dbReference type="Gene3D" id="3.40.50.1820">
    <property type="entry name" value="alpha/beta hydrolase"/>
    <property type="match status" value="1"/>
</dbReference>
<dbReference type="Proteomes" id="UP000220106">
    <property type="component" value="Unassembled WGS sequence"/>
</dbReference>
<evidence type="ECO:0000259" key="2">
    <source>
        <dbReference type="Pfam" id="PF00561"/>
    </source>
</evidence>
<proteinExistence type="predicted"/>
<dbReference type="GO" id="GO:0016020">
    <property type="term" value="C:membrane"/>
    <property type="evidence" value="ECO:0007669"/>
    <property type="project" value="TreeGrafter"/>
</dbReference>
<dbReference type="EMBL" id="NUEQ01000103">
    <property type="protein sequence ID" value="PEJ27218.1"/>
    <property type="molecule type" value="Genomic_DNA"/>
</dbReference>
<organism evidence="3 4">
    <name type="scientific">Peribacillus butanolivorans</name>
    <dbReference type="NCBI Taxonomy" id="421767"/>
    <lineage>
        <taxon>Bacteria</taxon>
        <taxon>Bacillati</taxon>
        <taxon>Bacillota</taxon>
        <taxon>Bacilli</taxon>
        <taxon>Bacillales</taxon>
        <taxon>Bacillaceae</taxon>
        <taxon>Peribacillus</taxon>
    </lineage>
</organism>
<evidence type="ECO:0000313" key="4">
    <source>
        <dbReference type="Proteomes" id="UP000220106"/>
    </source>
</evidence>
<evidence type="ECO:0000256" key="1">
    <source>
        <dbReference type="ARBA" id="ARBA00022801"/>
    </source>
</evidence>
<feature type="domain" description="AB hydrolase-1" evidence="2">
    <location>
        <begin position="22"/>
        <end position="248"/>
    </location>
</feature>
<dbReference type="AlphaFoldDB" id="A0AAX0RQK7"/>
<evidence type="ECO:0000313" key="3">
    <source>
        <dbReference type="EMBL" id="PEJ27218.1"/>
    </source>
</evidence>
<gene>
    <name evidence="3" type="ORF">CN689_24205</name>
</gene>
<dbReference type="PRINTS" id="PR00111">
    <property type="entry name" value="ABHYDROLASE"/>
</dbReference>
<dbReference type="PANTHER" id="PTHR43798">
    <property type="entry name" value="MONOACYLGLYCEROL LIPASE"/>
    <property type="match status" value="1"/>
</dbReference>
<dbReference type="Pfam" id="PF00561">
    <property type="entry name" value="Abhydrolase_1"/>
    <property type="match status" value="1"/>
</dbReference>
<protein>
    <submittedName>
        <fullName evidence="3">Alpha/beta hydrolase</fullName>
    </submittedName>
</protein>
<comment type="caution">
    <text evidence="3">The sequence shown here is derived from an EMBL/GenBank/DDBJ whole genome shotgun (WGS) entry which is preliminary data.</text>
</comment>
<dbReference type="PANTHER" id="PTHR43798:SF31">
    <property type="entry name" value="AB HYDROLASE SUPERFAMILY PROTEIN YCLE"/>
    <property type="match status" value="1"/>
</dbReference>
<sequence>MPTALHGKDSFHFEEKGIGESLILIHGVGLDLTMWEKQVEDLSKHFHVIVYDMIGHGGSKHPPGPYSLSQFVEQLAALMNHLRIEKSHIIGFSMGGMVAQAFALKYPGKMKTLTIMNAVANRTEEQRKAILKRVEEVKRTGPLATIEPAIQRWFNLEFLNLQEEIVSKIRKRLQTNDPASYLAAYTLFATADEELWPQIQQIDIPTQIITGEHDVGSNPEMARQMHEKIAHSEMMIVPNMKHMLPIEGSKIVNEAIRLFIDKQTVLVKSRGDRK</sequence>
<dbReference type="InterPro" id="IPR029058">
    <property type="entry name" value="AB_hydrolase_fold"/>
</dbReference>
<name>A0AAX0RQK7_9BACI</name>